<dbReference type="GO" id="GO:0016491">
    <property type="term" value="F:oxidoreductase activity"/>
    <property type="evidence" value="ECO:0007669"/>
    <property type="project" value="UniProtKB-KW"/>
</dbReference>
<evidence type="ECO:0000256" key="1">
    <source>
        <dbReference type="ARBA" id="ARBA00001964"/>
    </source>
</evidence>
<comment type="cofactor">
    <cofactor evidence="1">
        <name>thiamine diphosphate</name>
        <dbReference type="ChEBI" id="CHEBI:58937"/>
    </cofactor>
</comment>
<evidence type="ECO:0000313" key="5">
    <source>
        <dbReference type="EMBL" id="SVB97847.1"/>
    </source>
</evidence>
<dbReference type="AlphaFoldDB" id="A0A382IF25"/>
<protein>
    <recommendedName>
        <fullName evidence="4">Transketolase-like pyrimidine-binding domain-containing protein</fullName>
    </recommendedName>
</protein>
<dbReference type="Pfam" id="PF02780">
    <property type="entry name" value="Transketolase_C"/>
    <property type="match status" value="1"/>
</dbReference>
<accession>A0A382IF25</accession>
<keyword evidence="2" id="KW-0560">Oxidoreductase</keyword>
<reference evidence="5" key="1">
    <citation type="submission" date="2018-05" db="EMBL/GenBank/DDBJ databases">
        <authorList>
            <person name="Lanie J.A."/>
            <person name="Ng W.-L."/>
            <person name="Kazmierczak K.M."/>
            <person name="Andrzejewski T.M."/>
            <person name="Davidsen T.M."/>
            <person name="Wayne K.J."/>
            <person name="Tettelin H."/>
            <person name="Glass J.I."/>
            <person name="Rusch D."/>
            <person name="Podicherti R."/>
            <person name="Tsui H.-C.T."/>
            <person name="Winkler M.E."/>
        </authorList>
    </citation>
    <scope>NUCLEOTIDE SEQUENCE</scope>
</reference>
<name>A0A382IF25_9ZZZZ</name>
<evidence type="ECO:0000256" key="3">
    <source>
        <dbReference type="ARBA" id="ARBA00023052"/>
    </source>
</evidence>
<dbReference type="SMART" id="SM00861">
    <property type="entry name" value="Transket_pyr"/>
    <property type="match status" value="1"/>
</dbReference>
<evidence type="ECO:0000259" key="4">
    <source>
        <dbReference type="SMART" id="SM00861"/>
    </source>
</evidence>
<dbReference type="Gene3D" id="3.40.50.970">
    <property type="match status" value="1"/>
</dbReference>
<dbReference type="InterPro" id="IPR005475">
    <property type="entry name" value="Transketolase-like_Pyr-bd"/>
</dbReference>
<keyword evidence="3" id="KW-0786">Thiamine pyrophosphate</keyword>
<organism evidence="5">
    <name type="scientific">marine metagenome</name>
    <dbReference type="NCBI Taxonomy" id="408172"/>
    <lineage>
        <taxon>unclassified sequences</taxon>
        <taxon>metagenomes</taxon>
        <taxon>ecological metagenomes</taxon>
    </lineage>
</organism>
<dbReference type="Gene3D" id="3.40.50.920">
    <property type="match status" value="1"/>
</dbReference>
<dbReference type="InterPro" id="IPR033248">
    <property type="entry name" value="Transketolase_C"/>
</dbReference>
<dbReference type="PANTHER" id="PTHR43257">
    <property type="entry name" value="PYRUVATE DEHYDROGENASE E1 COMPONENT BETA SUBUNIT"/>
    <property type="match status" value="1"/>
</dbReference>
<dbReference type="SUPFAM" id="SSF52518">
    <property type="entry name" value="Thiamin diphosphate-binding fold (THDP-binding)"/>
    <property type="match status" value="1"/>
</dbReference>
<dbReference type="InterPro" id="IPR009014">
    <property type="entry name" value="Transketo_C/PFOR_II"/>
</dbReference>
<proteinExistence type="predicted"/>
<feature type="domain" description="Transketolase-like pyrimidine-binding" evidence="4">
    <location>
        <begin position="1"/>
        <end position="136"/>
    </location>
</feature>
<dbReference type="InterPro" id="IPR029061">
    <property type="entry name" value="THDP-binding"/>
</dbReference>
<dbReference type="SUPFAM" id="SSF52922">
    <property type="entry name" value="TK C-terminal domain-like"/>
    <property type="match status" value="1"/>
</dbReference>
<gene>
    <name evidence="5" type="ORF">METZ01_LOCUS250701</name>
</gene>
<dbReference type="Pfam" id="PF02779">
    <property type="entry name" value="Transket_pyr"/>
    <property type="match status" value="1"/>
</dbReference>
<dbReference type="PANTHER" id="PTHR43257:SF2">
    <property type="entry name" value="PYRUVATE DEHYDROGENASE E1 COMPONENT SUBUNIT BETA"/>
    <property type="match status" value="1"/>
</dbReference>
<sequence length="282" mass="31063">MEKKYGKDRIIDSPVAENATTAAALGASLTGLRPMVVHPRMDFMVLATDAIVNQVSKWQSMMGGGKKIPLTIRGIINRGGEQGAQHSQALHSWYGHIPGLKVVMPSSPLDARDLMIASVLSDDPVLYIDDRWCYDLEENYQKISTLDLSMVRPLKLSSGMDLTLVGTGFTSYQCIQASKTLRSIGIHSDVFDLRIINPINCDEIIESVKMTQNLIVVDGGWKHYGLASEIIANVAESISNNQETVFHRISTKNTPAPSSAGLEKNYYIKIDDIVKKATEILK</sequence>
<evidence type="ECO:0000256" key="2">
    <source>
        <dbReference type="ARBA" id="ARBA00023002"/>
    </source>
</evidence>
<dbReference type="EMBL" id="UINC01066793">
    <property type="protein sequence ID" value="SVB97847.1"/>
    <property type="molecule type" value="Genomic_DNA"/>
</dbReference>